<keyword evidence="1" id="KW-0812">Transmembrane</keyword>
<dbReference type="EMBL" id="UGIX01000009">
    <property type="protein sequence ID" value="STQ83251.1"/>
    <property type="molecule type" value="Genomic_DNA"/>
</dbReference>
<dbReference type="Proteomes" id="UP000254396">
    <property type="component" value="Unassembled WGS sequence"/>
</dbReference>
<dbReference type="AlphaFoldDB" id="A0AAX2KUL6"/>
<proteinExistence type="predicted"/>
<keyword evidence="1" id="KW-0472">Membrane</keyword>
<evidence type="ECO:0000313" key="3">
    <source>
        <dbReference type="Proteomes" id="UP000254396"/>
    </source>
</evidence>
<name>A0AAX2KUL6_ENTFL</name>
<keyword evidence="1" id="KW-1133">Transmembrane helix</keyword>
<feature type="transmembrane region" description="Helical" evidence="1">
    <location>
        <begin position="6"/>
        <end position="26"/>
    </location>
</feature>
<organism evidence="2 3">
    <name type="scientific">Enterococcus faecalis</name>
    <name type="common">Streptococcus faecalis</name>
    <dbReference type="NCBI Taxonomy" id="1351"/>
    <lineage>
        <taxon>Bacteria</taxon>
        <taxon>Bacillati</taxon>
        <taxon>Bacillota</taxon>
        <taxon>Bacilli</taxon>
        <taxon>Lactobacillales</taxon>
        <taxon>Enterococcaceae</taxon>
        <taxon>Enterococcus</taxon>
    </lineage>
</organism>
<sequence>MYLVIGSILIIFIVSVFISTIGALNEKIKNKFYLFVKFSFNISIACIFLGGISFLYAYFVFDAFKNFKIILISIFLFVISYKGYMDKKIFSMKMYDTRLN</sequence>
<protein>
    <submittedName>
        <fullName evidence="2">Uncharacterized protein</fullName>
    </submittedName>
</protein>
<evidence type="ECO:0000256" key="1">
    <source>
        <dbReference type="SAM" id="Phobius"/>
    </source>
</evidence>
<accession>A0AAX2KUL6</accession>
<comment type="caution">
    <text evidence="2">The sequence shown here is derived from an EMBL/GenBank/DDBJ whole genome shotgun (WGS) entry which is preliminary data.</text>
</comment>
<gene>
    <name evidence="2" type="ORF">NCTC13379_03699</name>
</gene>
<evidence type="ECO:0000313" key="2">
    <source>
        <dbReference type="EMBL" id="STQ83251.1"/>
    </source>
</evidence>
<feature type="transmembrane region" description="Helical" evidence="1">
    <location>
        <begin position="38"/>
        <end position="61"/>
    </location>
</feature>
<feature type="transmembrane region" description="Helical" evidence="1">
    <location>
        <begin position="67"/>
        <end position="84"/>
    </location>
</feature>
<reference evidence="2 3" key="1">
    <citation type="submission" date="2018-06" db="EMBL/GenBank/DDBJ databases">
        <authorList>
            <consortium name="Pathogen Informatics"/>
            <person name="Doyle S."/>
        </authorList>
    </citation>
    <scope>NUCLEOTIDE SEQUENCE [LARGE SCALE GENOMIC DNA]</scope>
    <source>
        <strain evidence="2 3">NCTC13379</strain>
    </source>
</reference>